<reference evidence="12 13" key="1">
    <citation type="submission" date="2020-05" db="EMBL/GenBank/DDBJ databases">
        <title>Streptobacillus felis strain LHL191014123.</title>
        <authorList>
            <person name="Fawzy A."/>
            <person name="Rau J."/>
            <person name="Risse K."/>
            <person name="Schauerte N."/>
            <person name="Geiger C."/>
            <person name="Blom J."/>
            <person name="Imirzalioglu C."/>
            <person name="Falgenhauer J."/>
            <person name="Bach A."/>
            <person name="Herden C."/>
            <person name="Eisenberg T."/>
        </authorList>
    </citation>
    <scope>NUCLEOTIDE SEQUENCE [LARGE SCALE GENOMIC DNA]</scope>
    <source>
        <strain evidence="12 13">LHL191014123</strain>
    </source>
</reference>
<keyword evidence="3 10" id="KW-0378">Hydrolase</keyword>
<dbReference type="Proteomes" id="UP000526184">
    <property type="component" value="Unassembled WGS sequence"/>
</dbReference>
<dbReference type="SUPFAM" id="SSF52540">
    <property type="entry name" value="P-loop containing nucleoside triphosphate hydrolases"/>
    <property type="match status" value="1"/>
</dbReference>
<dbReference type="RefSeq" id="WP_180136327.1">
    <property type="nucleotide sequence ID" value="NZ_JABMKT010000037.1"/>
</dbReference>
<sequence>MITKKTVVKASAGTGKTYRLSLEYIYFLLLDIDFRNILVMTFTKKATAEIKNRIFEFILSIISKDKKSEELIKNIENNFDYAFKPGDIEKLTNIYKDMLINKNRVRIDTIDGFTAKVFNTCIAEPILDMYDYDILVEDTENEKTIYTDFLIKLINNPSFKYKFKSRDVKKAIKDIKNYFIYNKQELENIKSIKERYTLEDILNEAKNLFYNVLEFEKNQEKAKNDIKKVLELLENINDVNIEFIYSKLKTYFEKIFTVYDVFKIKTDLKSEIVKYINSKKVELSIKIVEFQIMRYIYESEKKTKEVFDNSKIIFEIDYKLKKEKKLLEFNDITYYTLKYIFDERLGLVKDGKVTEAFYELMDGRIDALMVDEFQDTSVAQFKFIKLIMDGAKIVTCVGDEKQSIYEWRGGNKKLFEDLEKTLGEDTVVKNLSTCYRSEKNIIEFVNKKFSNLENYSYNEVKSSKEEKNAGYVQTIFFEKPKQNKNNNNNENNDNIYKVIAGKIIENKDFTDTAVLLRNNNELEEVAKYLDENNIRYSLISKSNILDVKAVKVAHSLVKYLVTKNEVFKYEFLRSNVKNYSLEDIDEVIKGKKDVDLEFFKKNFDKHNSYNSNNFDFSDEYLRRFGYSANNDSNDILNLNIYFSKMKEFNNLYDFYENIEKNKETRKSVIEKEGIILTTIHSSKGLEYKNVYTYDDSFDENKGDYKKYVAYDNEYNVSKFRLTDYHILYKMLKKINEEKGFEYTEYNEIIESFKGHKEVYEEYISINKSNKDAYLNLNYVGYTRARENCYIFYTKQGPLINKVEELGKRIEVQPVEKIKIDTDYTKYSNYIGPTNYLEVDNEEYNVDRINKQKEGSAIHYFFEVYKGNVEIAIDIVKKKFGNLLSDESFKRVLELVYKNVEKYRYILNSNMDRYSEFKIFDKEYDKMYIIDLLLIDNANKQAYIYDFKTGHNVKNNPKYIKQLDNYKKILSREIEGYEIFTEILPLDE</sequence>
<dbReference type="EMBL" id="JABMKT010000037">
    <property type="protein sequence ID" value="NYV28359.1"/>
    <property type="molecule type" value="Genomic_DNA"/>
</dbReference>
<evidence type="ECO:0000256" key="6">
    <source>
        <dbReference type="ARBA" id="ARBA00023235"/>
    </source>
</evidence>
<dbReference type="EC" id="5.6.2.4" evidence="8"/>
<evidence type="ECO:0000256" key="3">
    <source>
        <dbReference type="ARBA" id="ARBA00022801"/>
    </source>
</evidence>
<feature type="binding site" evidence="10">
    <location>
        <begin position="10"/>
        <end position="17"/>
    </location>
    <ligand>
        <name>ATP</name>
        <dbReference type="ChEBI" id="CHEBI:30616"/>
    </ligand>
</feature>
<comment type="catalytic activity">
    <reaction evidence="7">
        <text>Couples ATP hydrolysis with the unwinding of duplex DNA by translocating in the 3'-5' direction.</text>
        <dbReference type="EC" id="5.6.2.4"/>
    </reaction>
</comment>
<comment type="caution">
    <text evidence="12">The sequence shown here is derived from an EMBL/GenBank/DDBJ whole genome shotgun (WGS) entry which is preliminary data.</text>
</comment>
<dbReference type="GO" id="GO:0005829">
    <property type="term" value="C:cytosol"/>
    <property type="evidence" value="ECO:0007669"/>
    <property type="project" value="TreeGrafter"/>
</dbReference>
<dbReference type="PANTHER" id="PTHR11070">
    <property type="entry name" value="UVRD / RECB / PCRA DNA HELICASE FAMILY MEMBER"/>
    <property type="match status" value="1"/>
</dbReference>
<dbReference type="GO" id="GO:0005524">
    <property type="term" value="F:ATP binding"/>
    <property type="evidence" value="ECO:0007669"/>
    <property type="project" value="UniProtKB-UniRule"/>
</dbReference>
<dbReference type="InterPro" id="IPR027417">
    <property type="entry name" value="P-loop_NTPase"/>
</dbReference>
<dbReference type="InterPro" id="IPR014016">
    <property type="entry name" value="UvrD-like_ATP-bd"/>
</dbReference>
<dbReference type="PROSITE" id="PS51198">
    <property type="entry name" value="UVRD_HELICASE_ATP_BIND"/>
    <property type="match status" value="1"/>
</dbReference>
<dbReference type="Gene3D" id="1.10.10.160">
    <property type="match status" value="1"/>
</dbReference>
<dbReference type="GO" id="GO:0016787">
    <property type="term" value="F:hydrolase activity"/>
    <property type="evidence" value="ECO:0007669"/>
    <property type="project" value="UniProtKB-UniRule"/>
</dbReference>
<dbReference type="GO" id="GO:0000725">
    <property type="term" value="P:recombinational repair"/>
    <property type="evidence" value="ECO:0007669"/>
    <property type="project" value="TreeGrafter"/>
</dbReference>
<gene>
    <name evidence="12" type="ORF">HP397_06030</name>
</gene>
<evidence type="ECO:0000313" key="12">
    <source>
        <dbReference type="EMBL" id="NYV28359.1"/>
    </source>
</evidence>
<evidence type="ECO:0000256" key="9">
    <source>
        <dbReference type="ARBA" id="ARBA00048988"/>
    </source>
</evidence>
<keyword evidence="5 10" id="KW-0067">ATP-binding</keyword>
<evidence type="ECO:0000256" key="2">
    <source>
        <dbReference type="ARBA" id="ARBA00022741"/>
    </source>
</evidence>
<comment type="similarity">
    <text evidence="1">Belongs to the helicase family. UvrD subfamily.</text>
</comment>
<accession>A0A7Z0PFL3</accession>
<dbReference type="AlphaFoldDB" id="A0A7Z0PFL3"/>
<dbReference type="InterPro" id="IPR013986">
    <property type="entry name" value="DExx_box_DNA_helicase_dom_sf"/>
</dbReference>
<comment type="catalytic activity">
    <reaction evidence="9">
        <text>ATP + H2O = ADP + phosphate + H(+)</text>
        <dbReference type="Rhea" id="RHEA:13065"/>
        <dbReference type="ChEBI" id="CHEBI:15377"/>
        <dbReference type="ChEBI" id="CHEBI:15378"/>
        <dbReference type="ChEBI" id="CHEBI:30616"/>
        <dbReference type="ChEBI" id="CHEBI:43474"/>
        <dbReference type="ChEBI" id="CHEBI:456216"/>
        <dbReference type="EC" id="5.6.2.4"/>
    </reaction>
</comment>
<dbReference type="InterPro" id="IPR000212">
    <property type="entry name" value="DNA_helicase_UvrD/REP"/>
</dbReference>
<keyword evidence="6" id="KW-0413">Isomerase</keyword>
<evidence type="ECO:0000259" key="11">
    <source>
        <dbReference type="PROSITE" id="PS51198"/>
    </source>
</evidence>
<keyword evidence="2 10" id="KW-0547">Nucleotide-binding</keyword>
<proteinExistence type="inferred from homology"/>
<dbReference type="InterPro" id="IPR014017">
    <property type="entry name" value="DNA_helicase_UvrD-like_C"/>
</dbReference>
<protein>
    <recommendedName>
        <fullName evidence="8">DNA 3'-5' helicase</fullName>
        <ecNumber evidence="8">5.6.2.4</ecNumber>
    </recommendedName>
</protein>
<dbReference type="GO" id="GO:0043138">
    <property type="term" value="F:3'-5' DNA helicase activity"/>
    <property type="evidence" value="ECO:0007669"/>
    <property type="project" value="UniProtKB-EC"/>
</dbReference>
<dbReference type="Gene3D" id="3.40.50.300">
    <property type="entry name" value="P-loop containing nucleotide triphosphate hydrolases"/>
    <property type="match status" value="4"/>
</dbReference>
<dbReference type="Pfam" id="PF13361">
    <property type="entry name" value="UvrD_C"/>
    <property type="match status" value="2"/>
</dbReference>
<feature type="domain" description="UvrD-like helicase ATP-binding" evidence="11">
    <location>
        <begin position="1"/>
        <end position="438"/>
    </location>
</feature>
<evidence type="ECO:0000256" key="8">
    <source>
        <dbReference type="ARBA" id="ARBA00034808"/>
    </source>
</evidence>
<evidence type="ECO:0000256" key="10">
    <source>
        <dbReference type="PROSITE-ProRule" id="PRU00560"/>
    </source>
</evidence>
<dbReference type="PANTHER" id="PTHR11070:SF67">
    <property type="entry name" value="DNA 3'-5' HELICASE"/>
    <property type="match status" value="1"/>
</dbReference>
<dbReference type="GO" id="GO:0003677">
    <property type="term" value="F:DNA binding"/>
    <property type="evidence" value="ECO:0007669"/>
    <property type="project" value="InterPro"/>
</dbReference>
<keyword evidence="4 10" id="KW-0347">Helicase</keyword>
<evidence type="ECO:0000256" key="7">
    <source>
        <dbReference type="ARBA" id="ARBA00034617"/>
    </source>
</evidence>
<evidence type="ECO:0000256" key="5">
    <source>
        <dbReference type="ARBA" id="ARBA00022840"/>
    </source>
</evidence>
<evidence type="ECO:0000256" key="1">
    <source>
        <dbReference type="ARBA" id="ARBA00009922"/>
    </source>
</evidence>
<keyword evidence="13" id="KW-1185">Reference proteome</keyword>
<dbReference type="Pfam" id="PF00580">
    <property type="entry name" value="UvrD-helicase"/>
    <property type="match status" value="1"/>
</dbReference>
<organism evidence="12 13">
    <name type="scientific">Streptobacillus felis</name>
    <dbReference type="NCBI Taxonomy" id="1384509"/>
    <lineage>
        <taxon>Bacteria</taxon>
        <taxon>Fusobacteriati</taxon>
        <taxon>Fusobacteriota</taxon>
        <taxon>Fusobacteriia</taxon>
        <taxon>Fusobacteriales</taxon>
        <taxon>Leptotrichiaceae</taxon>
        <taxon>Streptobacillus</taxon>
    </lineage>
</organism>
<evidence type="ECO:0000313" key="13">
    <source>
        <dbReference type="Proteomes" id="UP000526184"/>
    </source>
</evidence>
<name>A0A7Z0PFL3_9FUSO</name>
<evidence type="ECO:0000256" key="4">
    <source>
        <dbReference type="ARBA" id="ARBA00022806"/>
    </source>
</evidence>